<dbReference type="AlphaFoldDB" id="A0A9C6WPJ8"/>
<dbReference type="InterPro" id="IPR013087">
    <property type="entry name" value="Znf_C2H2_type"/>
</dbReference>
<evidence type="ECO:0000313" key="4">
    <source>
        <dbReference type="Proteomes" id="UP000515211"/>
    </source>
</evidence>
<dbReference type="PANTHER" id="PTHR21385:SF5">
    <property type="entry name" value="C2H2-TYPE DOMAIN-CONTAINING PROTEIN"/>
    <property type="match status" value="1"/>
</dbReference>
<reference evidence="4" key="1">
    <citation type="journal article" date="2016" name="Nat. Genet.">
        <title>The genome sequences of Arachis duranensis and Arachis ipaensis, the diploid ancestors of cultivated peanut.</title>
        <authorList>
            <person name="Bertioli D.J."/>
            <person name="Cannon S.B."/>
            <person name="Froenicke L."/>
            <person name="Huang G."/>
            <person name="Farmer A.D."/>
            <person name="Cannon E.K."/>
            <person name="Liu X."/>
            <person name="Gao D."/>
            <person name="Clevenger J."/>
            <person name="Dash S."/>
            <person name="Ren L."/>
            <person name="Moretzsohn M.C."/>
            <person name="Shirasawa K."/>
            <person name="Huang W."/>
            <person name="Vidigal B."/>
            <person name="Abernathy B."/>
            <person name="Chu Y."/>
            <person name="Niederhuth C.E."/>
            <person name="Umale P."/>
            <person name="Araujo A.C."/>
            <person name="Kozik A."/>
            <person name="Kim K.D."/>
            <person name="Burow M.D."/>
            <person name="Varshney R.K."/>
            <person name="Wang X."/>
            <person name="Zhang X."/>
            <person name="Barkley N."/>
            <person name="Guimaraes P.M."/>
            <person name="Isobe S."/>
            <person name="Guo B."/>
            <person name="Liao B."/>
            <person name="Stalker H.T."/>
            <person name="Schmitz R.J."/>
            <person name="Scheffler B.E."/>
            <person name="Leal-Bertioli S.C."/>
            <person name="Xun X."/>
            <person name="Jackson S.A."/>
            <person name="Michelmore R."/>
            <person name="Ozias-Akins P."/>
        </authorList>
    </citation>
    <scope>NUCLEOTIDE SEQUENCE [LARGE SCALE GENOMIC DNA]</scope>
    <source>
        <strain evidence="4">cv. V14167</strain>
    </source>
</reference>
<evidence type="ECO:0000259" key="3">
    <source>
        <dbReference type="PROSITE" id="PS00028"/>
    </source>
</evidence>
<dbReference type="PROSITE" id="PS00028">
    <property type="entry name" value="ZINC_FINGER_C2H2_1"/>
    <property type="match status" value="1"/>
</dbReference>
<feature type="compositionally biased region" description="Basic and acidic residues" evidence="1">
    <location>
        <begin position="236"/>
        <end position="248"/>
    </location>
</feature>
<evidence type="ECO:0000256" key="2">
    <source>
        <dbReference type="SAM" id="SignalP"/>
    </source>
</evidence>
<name>A0A9C6WPJ8_ARADU</name>
<dbReference type="GeneID" id="107482087"/>
<sequence length="303" mass="35230">MFSSLWKEKKEESSRTMEMLLTLVLFCILLQPARVSSTSQGIDQGYIDSNAGRTLQQEQDGNHQIHCSRERSRAAQKIIQEYLMPFVEKEKYHISRSCKFHPDNDLYRDQEQHKSHININEWQCGYCKKIFYEEKYLDQHFDNRHSNLLNLNQSQCLADLCGALHCDIEINSGLKKSKCNPAAAARNKHLCESLADSCFPVNDGPAASRLHEFFLHQFCDAHSCTGSRKPFSRGRRRDEKGNSTVEAHHSNWQKEKTILMDRSVTFGSSRFSNTFRIEKDRQICSSFCMFVVSQFQHKFELQD</sequence>
<feature type="chain" id="PRO_5038582891" evidence="2">
    <location>
        <begin position="38"/>
        <end position="303"/>
    </location>
</feature>
<feature type="region of interest" description="Disordered" evidence="1">
    <location>
        <begin position="227"/>
        <end position="248"/>
    </location>
</feature>
<feature type="domain" description="C2H2-type" evidence="3">
    <location>
        <begin position="124"/>
        <end position="145"/>
    </location>
</feature>
<accession>A0A9C6WPJ8</accession>
<keyword evidence="2" id="KW-0732">Signal</keyword>
<protein>
    <submittedName>
        <fullName evidence="5">Uncharacterized protein LOC107482087 isoform X1</fullName>
    </submittedName>
</protein>
<dbReference type="PANTHER" id="PTHR21385">
    <property type="entry name" value="ZINC FINGER PROTEIN-RELATED"/>
    <property type="match status" value="1"/>
</dbReference>
<dbReference type="RefSeq" id="XP_052109578.1">
    <property type="nucleotide sequence ID" value="XM_052253618.1"/>
</dbReference>
<dbReference type="Proteomes" id="UP000515211">
    <property type="component" value="Chromosome 1"/>
</dbReference>
<gene>
    <name evidence="5" type="primary">LOC107482087</name>
</gene>
<reference evidence="5" key="2">
    <citation type="submission" date="2025-08" db="UniProtKB">
        <authorList>
            <consortium name="RefSeq"/>
        </authorList>
    </citation>
    <scope>IDENTIFICATION</scope>
    <source>
        <tissue evidence="5">Whole plant</tissue>
    </source>
</reference>
<organism evidence="4 5">
    <name type="scientific">Arachis duranensis</name>
    <name type="common">Wild peanut</name>
    <dbReference type="NCBI Taxonomy" id="130453"/>
    <lineage>
        <taxon>Eukaryota</taxon>
        <taxon>Viridiplantae</taxon>
        <taxon>Streptophyta</taxon>
        <taxon>Embryophyta</taxon>
        <taxon>Tracheophyta</taxon>
        <taxon>Spermatophyta</taxon>
        <taxon>Magnoliopsida</taxon>
        <taxon>eudicotyledons</taxon>
        <taxon>Gunneridae</taxon>
        <taxon>Pentapetalae</taxon>
        <taxon>rosids</taxon>
        <taxon>fabids</taxon>
        <taxon>Fabales</taxon>
        <taxon>Fabaceae</taxon>
        <taxon>Papilionoideae</taxon>
        <taxon>50 kb inversion clade</taxon>
        <taxon>dalbergioids sensu lato</taxon>
        <taxon>Dalbergieae</taxon>
        <taxon>Pterocarpus clade</taxon>
        <taxon>Arachis</taxon>
    </lineage>
</organism>
<keyword evidence="4" id="KW-1185">Reference proteome</keyword>
<feature type="signal peptide" evidence="2">
    <location>
        <begin position="1"/>
        <end position="37"/>
    </location>
</feature>
<evidence type="ECO:0000256" key="1">
    <source>
        <dbReference type="SAM" id="MobiDB-lite"/>
    </source>
</evidence>
<evidence type="ECO:0000313" key="5">
    <source>
        <dbReference type="RefSeq" id="XP_052109578.1"/>
    </source>
</evidence>
<proteinExistence type="predicted"/>